<dbReference type="AlphaFoldDB" id="A0A846QPN3"/>
<dbReference type="RefSeq" id="WP_167940254.1">
    <property type="nucleotide sequence ID" value="NZ_JAATJA010000001.1"/>
</dbReference>
<feature type="transmembrane region" description="Helical" evidence="1">
    <location>
        <begin position="42"/>
        <end position="62"/>
    </location>
</feature>
<evidence type="ECO:0000313" key="2">
    <source>
        <dbReference type="EMBL" id="NJB67174.1"/>
    </source>
</evidence>
<accession>A0A846QPN3</accession>
<comment type="caution">
    <text evidence="2">The sequence shown here is derived from an EMBL/GenBank/DDBJ whole genome shotgun (WGS) entry which is preliminary data.</text>
</comment>
<feature type="transmembrane region" description="Helical" evidence="1">
    <location>
        <begin position="134"/>
        <end position="154"/>
    </location>
</feature>
<name>A0A846QPN3_9BACT</name>
<proteinExistence type="predicted"/>
<protein>
    <recommendedName>
        <fullName evidence="4">Sulfatase N-terminal domain-containing protein</fullName>
    </recommendedName>
</protein>
<keyword evidence="1" id="KW-1133">Transmembrane helix</keyword>
<feature type="transmembrane region" description="Helical" evidence="1">
    <location>
        <begin position="12"/>
        <end position="30"/>
    </location>
</feature>
<reference evidence="2 3" key="1">
    <citation type="submission" date="2020-03" db="EMBL/GenBank/DDBJ databases">
        <title>Genomic Encyclopedia of Type Strains, Phase IV (KMG-IV): sequencing the most valuable type-strain genomes for metagenomic binning, comparative biology and taxonomic classification.</title>
        <authorList>
            <person name="Goeker M."/>
        </authorList>
    </citation>
    <scope>NUCLEOTIDE SEQUENCE [LARGE SCALE GENOMIC DNA]</scope>
    <source>
        <strain evidence="2 3">DSM 24233</strain>
    </source>
</reference>
<feature type="transmembrane region" description="Helical" evidence="1">
    <location>
        <begin position="107"/>
        <end position="127"/>
    </location>
</feature>
<evidence type="ECO:0000313" key="3">
    <source>
        <dbReference type="Proteomes" id="UP000580856"/>
    </source>
</evidence>
<gene>
    <name evidence="2" type="ORF">GGQ74_000814</name>
</gene>
<organism evidence="2 3">
    <name type="scientific">Desulfobaculum xiamenense</name>
    <dbReference type="NCBI Taxonomy" id="995050"/>
    <lineage>
        <taxon>Bacteria</taxon>
        <taxon>Pseudomonadati</taxon>
        <taxon>Thermodesulfobacteriota</taxon>
        <taxon>Desulfovibrionia</taxon>
        <taxon>Desulfovibrionales</taxon>
        <taxon>Desulfovibrionaceae</taxon>
        <taxon>Desulfobaculum</taxon>
    </lineage>
</organism>
<dbReference type="Proteomes" id="UP000580856">
    <property type="component" value="Unassembled WGS sequence"/>
</dbReference>
<dbReference type="Gene3D" id="3.40.720.10">
    <property type="entry name" value="Alkaline Phosphatase, subunit A"/>
    <property type="match status" value="1"/>
</dbReference>
<feature type="transmembrane region" description="Helical" evidence="1">
    <location>
        <begin position="69"/>
        <end position="87"/>
    </location>
</feature>
<evidence type="ECO:0008006" key="4">
    <source>
        <dbReference type="Google" id="ProtNLM"/>
    </source>
</evidence>
<keyword evidence="3" id="KW-1185">Reference proteome</keyword>
<dbReference type="SUPFAM" id="SSF53649">
    <property type="entry name" value="Alkaline phosphatase-like"/>
    <property type="match status" value="1"/>
</dbReference>
<evidence type="ECO:0000256" key="1">
    <source>
        <dbReference type="SAM" id="Phobius"/>
    </source>
</evidence>
<dbReference type="EMBL" id="JAATJA010000001">
    <property type="protein sequence ID" value="NJB67174.1"/>
    <property type="molecule type" value="Genomic_DNA"/>
</dbReference>
<keyword evidence="1" id="KW-0812">Transmembrane</keyword>
<sequence length="562" mass="62042">MDRNPVWHLVELAAPGCVLFLLLPLGVYITNLNDVLATRDTIISVGLAASLVAFVVMRLAAIPLGMDRMARLCASLALGLAIITVFLPVHAEPLAGRAPATSPDLRTVTSCIQLAVILAAAYVLHRLRPDLTRILNLCILAVTFGLALWVAGFVHSENEIALAARQSNTERGMTLGHERNIIIALFDNVPGRAVERLFMTRPELRRGFEGFILYPNAACVAGSTYFTLPVIFSGDTAPLHAGDTVNAIFDAAYADSFFTDAPSHGYNPAGAFYASMPRTGIPFTSCLHWHEHDSTSLAPVYTYARHMSASLERIIPRYFLTSLREALRDMRQALRGESGRPEARARANRPRGVTAHDMDIMLKSRRAFVRWRDSLRVGTVPRKILFFHSLLTHSPYVFDEDGSILAEPDEDATLAYGLEMMRSLTRRLDELGVLDRSLVLYIADHGHGETNGGNFNPMFMVREPDARGELRMSEALVWQGDIRPGLNRFMRNPAQGMGIDEMTAGRNAVETTFYHVPTTGRFVPPSELGGMRLGFTGNHAAIQRTLDGRDTRRMNQESGSAK</sequence>
<dbReference type="InterPro" id="IPR017850">
    <property type="entry name" value="Alkaline_phosphatase_core_sf"/>
</dbReference>
<keyword evidence="1" id="KW-0472">Membrane</keyword>